<keyword evidence="4" id="KW-0012">Acyltransferase</keyword>
<feature type="region of interest" description="Disordered" evidence="8">
    <location>
        <begin position="104"/>
        <end position="123"/>
    </location>
</feature>
<gene>
    <name evidence="10" type="ORF">PMACD_LOCUS4455</name>
</gene>
<dbReference type="EC" id="2.3.1.6" evidence="5"/>
<dbReference type="Gene3D" id="3.30.559.70">
    <property type="entry name" value="Choline/Carnitine o-acyltransferase, domain 2"/>
    <property type="match status" value="1"/>
</dbReference>
<name>A0A821QBG3_9NEOP</name>
<feature type="domain" description="Choline/carnitine acyltransferase" evidence="9">
    <location>
        <begin position="2553"/>
        <end position="3094"/>
    </location>
</feature>
<dbReference type="EMBL" id="CAJOBZ010000008">
    <property type="protein sequence ID" value="CAF4818470.1"/>
    <property type="molecule type" value="Genomic_DNA"/>
</dbReference>
<dbReference type="PROSITE" id="PS00440">
    <property type="entry name" value="ACYLTRANSF_C_2"/>
    <property type="match status" value="1"/>
</dbReference>
<evidence type="ECO:0000313" key="10">
    <source>
        <dbReference type="EMBL" id="CAF4818470.1"/>
    </source>
</evidence>
<dbReference type="GO" id="GO:0045202">
    <property type="term" value="C:synapse"/>
    <property type="evidence" value="ECO:0007669"/>
    <property type="project" value="GOC"/>
</dbReference>
<comment type="similarity">
    <text evidence="1">Belongs to the carnitine/choline acetyltransferase family.</text>
</comment>
<dbReference type="GO" id="GO:0005737">
    <property type="term" value="C:cytoplasm"/>
    <property type="evidence" value="ECO:0007669"/>
    <property type="project" value="TreeGrafter"/>
</dbReference>
<dbReference type="SUPFAM" id="SSF52777">
    <property type="entry name" value="CoA-dependent acyltransferases"/>
    <property type="match status" value="2"/>
</dbReference>
<dbReference type="InterPro" id="IPR042231">
    <property type="entry name" value="Cho/carn_acyl_trans_2"/>
</dbReference>
<reference evidence="10" key="1">
    <citation type="submission" date="2021-02" db="EMBL/GenBank/DDBJ databases">
        <authorList>
            <person name="Steward A R."/>
        </authorList>
    </citation>
    <scope>NUCLEOTIDE SEQUENCE</scope>
</reference>
<dbReference type="GO" id="GO:0043005">
    <property type="term" value="C:neuron projection"/>
    <property type="evidence" value="ECO:0007669"/>
    <property type="project" value="TreeGrafter"/>
</dbReference>
<dbReference type="GO" id="GO:0008292">
    <property type="term" value="P:acetylcholine biosynthetic process"/>
    <property type="evidence" value="ECO:0007669"/>
    <property type="project" value="TreeGrafter"/>
</dbReference>
<dbReference type="Pfam" id="PF00755">
    <property type="entry name" value="Carn_acyltransf"/>
    <property type="match status" value="1"/>
</dbReference>
<feature type="region of interest" description="Disordered" evidence="8">
    <location>
        <begin position="657"/>
        <end position="689"/>
    </location>
</feature>
<dbReference type="InterPro" id="IPR039551">
    <property type="entry name" value="Cho/carn_acyl_trans"/>
</dbReference>
<dbReference type="GO" id="GO:0007274">
    <property type="term" value="P:neuromuscular synaptic transmission"/>
    <property type="evidence" value="ECO:0007669"/>
    <property type="project" value="TreeGrafter"/>
</dbReference>
<evidence type="ECO:0000256" key="6">
    <source>
        <dbReference type="ARBA" id="ARBA00040495"/>
    </source>
</evidence>
<feature type="compositionally biased region" description="Polar residues" evidence="8">
    <location>
        <begin position="713"/>
        <end position="730"/>
    </location>
</feature>
<dbReference type="PANTHER" id="PTHR22589">
    <property type="entry name" value="CARNITINE O-ACYLTRANSFERASE"/>
    <property type="match status" value="1"/>
</dbReference>
<dbReference type="InterPro" id="IPR000542">
    <property type="entry name" value="Carn_acyl_trans"/>
</dbReference>
<comment type="caution">
    <text evidence="10">The sequence shown here is derived from an EMBL/GenBank/DDBJ whole genome shotgun (WGS) entry which is preliminary data.</text>
</comment>
<evidence type="ECO:0000256" key="5">
    <source>
        <dbReference type="ARBA" id="ARBA00039091"/>
    </source>
</evidence>
<accession>A0A821QBG3</accession>
<dbReference type="OrthoDB" id="240216at2759"/>
<feature type="region of interest" description="Disordered" evidence="8">
    <location>
        <begin position="707"/>
        <end position="735"/>
    </location>
</feature>
<dbReference type="GO" id="GO:0004102">
    <property type="term" value="F:choline O-acetyltransferase activity"/>
    <property type="evidence" value="ECO:0007669"/>
    <property type="project" value="UniProtKB-EC"/>
</dbReference>
<dbReference type="PANTHER" id="PTHR22589:SF14">
    <property type="entry name" value="CHOLINE O-ACETYLTRANSFERASE"/>
    <property type="match status" value="1"/>
</dbReference>
<protein>
    <recommendedName>
        <fullName evidence="6">Choline O-acetyltransferase</fullName>
        <ecNumber evidence="5">2.3.1.6</ecNumber>
    </recommendedName>
</protein>
<keyword evidence="3" id="KW-0530">Neurotransmitter biosynthesis</keyword>
<evidence type="ECO:0000313" key="11">
    <source>
        <dbReference type="Proteomes" id="UP000663880"/>
    </source>
</evidence>
<evidence type="ECO:0000256" key="8">
    <source>
        <dbReference type="SAM" id="MobiDB-lite"/>
    </source>
</evidence>
<dbReference type="InterPro" id="IPR023213">
    <property type="entry name" value="CAT-like_dom_sf"/>
</dbReference>
<feature type="compositionally biased region" description="Polar residues" evidence="8">
    <location>
        <begin position="106"/>
        <end position="123"/>
    </location>
</feature>
<sequence length="3110" mass="355048">MSTPTQVYLINEHKFILPTSSNDLQHNNQTYVPASLQFRGSNDLSSRNVPPSTQNNLGARFNETTLKMYMQGKYQTNFKDLSRQPAYDVTKNDLTSRKSLRGNYDTYRTPNSQTNKNNYIKSPNISTSTQSIFKNSLGPVNIDNFQYNEDIISLKNVNNDFTLSTISQYNISNGQRLVTTTSDENIQENNSELNYISNQSFSSTKSSSNQNTTTFQQLPSTQNNLRALNETTLKIYIQEKYQTNLKDISKDFSSQPAYGVTKKYLTGRQSLKLASFNDSFRGNYGTYKTANSQPNKYYHKKGLNTSTQSMFQNSQRAAIRDNFKYNEDISLKTVKNYLSPSTITHYNISNGQSLDTTASEKNVQDKSTVQDNLRIQEILITTTPIQSSQQRLITTIKGSKKKSTQDNCTAINNFIGQQILTLATPYNKFKEKVTVPETHYHPSLTTPVIQDNFQENNQKTFKGEKTHAHATHHQPTQSYFSKGHNFSSTTFRYNNILLQMNGENNNDFTTSTPSTYKGNKSFPLRKTQQLTGLTIKNNDNNKSDLLWKNKIPNLPPDSTYDMTTSSNDLQYSHQTYVPVNLQFRGSNDLSSRNVSPSTQNNLRARLNETKLKNYKQEQYQTNLKDKSKGFRRQPAYSDTKTKLKQSLKLASFNDSFRGNYDTYRQPNKNNHKNSLNIPNSSQSMFENSQSPDIRENYEYNEDNALKNVKNDKTPSTITHNNISNGQSLDTTTDKNLSDKNIQENNTELNYILNRRFISTESRNHQNTTTTVSKDEFQILNTALLYLKDQPISISETLKNIQDKSTVQDNLRIKKKLVTTTPTQSSQQSLITTIKGSKKKSTHESRTEINNFTGQQILSLASPYNTFKEKVTVQKTHYHPSLTTPVIRDNWQESNQRFKGEKTHAHTTHHQLTHSYFSKGHNFSSTTFRYDNILVQMNVENNNEFATSAPSSYKGNKKLLRKTQKSTGLTINNNAKNNSDPLWKNKIPNLPPDSTYNIYIKNPTELRKVKHTLTTPESDIIINTKKPQLLVTQFNISQQNVGKFKNVGSNYFDNTTSTSNISLKSSDIQFQEKALISTIVPSLFKTVLNKDIANRSVRKSNIAAPNNSSAYNVNLKHSSKNNQTLILQDNLQYMISNNITNKTLTIFPTDMETNIEMNVSKSKKLPLGIFNTYITSAVDYTHIEDKIIQKNLKFANNLILAKTITPNILNEYLKPTKILSNNYFKSIKEKGRIDEIKDAFTDLASNTISPLWTVTKSLNRLPKLKKATKHSSTYVTIKKYYLDNIYRSYISRLYSDAREIANYTMGYNGSNHLSSTKQTKSMIKNNIEGITKTSPRPFEYNQTDKIATHNLKSAVTDYNVNKSKSVATLRRQKDYSTTLGNIRKLENSSVKAVTSAISTPYRNNLNRTRMLNLSYTTTKIPGKLTYNMNRNSYTAITTPMAYHYENNKGPPTAKINLGNATRKIYKEIQVKDTKNIKNEIKMLIATRPLTNNVTIDDSTLSDSNMNFELHSGKQLNSSNKFVFLKIDKSTTVSDFTSKNFTIQSPTSRDWNNSSSPSVQEIDTTTLESLKSEPHQGQLNITQSVILHNRFRHGKSKNNRAITASSSNSLKQWTTLLPLTEQKIKLWSVKTLSPKLLTDVQNGLLLLNHSYSHNTTQPAQNYVEKATTSAIKSQNSEFTNVIKPSIALFTTQVSEEIQTGQNVLRGVIENDKYVIFNNTVPTTNVIDHSKFTVHQNYMKTSTEMSIFSKYRKENDVRFAKRDNYFTTDLRSKTAKYSDAIGKTKKSMNLTSENIMNTSKKILYNKNPLDITTPLLPERIINVQNTTTMLSFITKVDNGGTNEYNNSNTMNYNTDNVSLLSKQFNKKFLKFNVNPIRIYNDLIKKSIRTTSPVNIIELKVSMPTEVVATSQRKSERSEIKEIELDIDQNVTKTKDLPVQTPTETFLKTTNFINPIKQNNTTFTRQYLFNNRYTIGLDSENMNLLGTTTLKAENTKTFDDHLSILKHHFGFDNITSMQNKTLNTLLLGRYKIIRTSTTSYENKATQTFHLQNRSRSPLQNIRKEQNVTNNNKPQTKYCSDVYKAVYLQNIYLNIPILVANHNDINVCNFSYNIVDNTHSNFTTKQLNFSHIIPKNKLSDYLKNISTLISSKTIDQTYSSEKDTQNVFKEAFKFKQINPKTEIILTQTSWPMTTENKNVAYLKTNPNINLLPTERKIPNIATKKNESAIKPAKVSLDTDFTTALYSSTTKTLTTSSFVNVVKAITPPLKVKKIRYNTYKPKTEEDFDSTILKLNKKKFSTINTVQKAVTKSDYRLLSSTTYKEKITSNKKNKHLNHLKYSGAPKGPVKDMRKIIVHTKSVMDPLAKTNLYPVQRIPSTSQRKVMKRIRLHKNKELLAMDTNDFFSRRHNEVPESRGKSHGILRKGFFTPKPKEYIIRPTFKMIDKPQSFRPKPIIIESDSFYKNHFPRNRGKSLSLIEQVDYFRDTIKEPQTVLERPAYLPPHTKPKFLRDRIDSIRNYVHNSEYLRASDSAGEIDRYAVFREPEFNFRRHETTTTIRTTVTDWWLDDMYLKVRLPLPINSSPGMVFPRKHFAKIDEVADLAALYIDDLLDYKEMLDRDELPQERATSREKGQPLCMEQFYRLLGVCRVPGEGKDRLSLPIPPPDPDNCEELVIVACRNYFYAVPVKAPDRGRLSAGEIQAQLLHALVDASAAPPAPRVGLLTAMNRDDWAKAREQLLKDENNRNNLELLNRALCLVCLDESGGDRRDCDTDTNALLRAMHGAGTQHHSANRWFDKTVQLIISSDGTVGMCYEHSPAEGVAVVRLAERALERAEVADRPKPPPTLFPAPERLQWKLTPELNNTIEKAARDFDRAIKDLDLRVYTYRGYGREYMKSCRTSPDVYIQLALQYAYYKMYGHLVATYESCSLRRFRNGRVDNIRSSHSAALAWATVMCAPESPATSQTDDGQKKVSFDLQEGQKKIDLFYEAARKQTTIMEANIQGQGTDNHMLGLREAARETFGSLPPLFTDPAYQKMIEFKLSTSQVATTTDGTFMGYGAVVPDGYGCSYNPKKDHVIFCISSFVASNVTSTEAFRQSLEEALDSMKVLFDSRKNEK</sequence>
<dbReference type="Gene3D" id="3.30.559.10">
    <property type="entry name" value="Chloramphenicol acetyltransferase-like domain"/>
    <property type="match status" value="1"/>
</dbReference>
<proteinExistence type="inferred from homology"/>
<organism evidence="10 11">
    <name type="scientific">Pieris macdunnoughi</name>
    <dbReference type="NCBI Taxonomy" id="345717"/>
    <lineage>
        <taxon>Eukaryota</taxon>
        <taxon>Metazoa</taxon>
        <taxon>Ecdysozoa</taxon>
        <taxon>Arthropoda</taxon>
        <taxon>Hexapoda</taxon>
        <taxon>Insecta</taxon>
        <taxon>Pterygota</taxon>
        <taxon>Neoptera</taxon>
        <taxon>Endopterygota</taxon>
        <taxon>Lepidoptera</taxon>
        <taxon>Glossata</taxon>
        <taxon>Ditrysia</taxon>
        <taxon>Papilionoidea</taxon>
        <taxon>Pieridae</taxon>
        <taxon>Pierinae</taxon>
        <taxon>Pieris</taxon>
    </lineage>
</organism>
<evidence type="ECO:0000256" key="2">
    <source>
        <dbReference type="ARBA" id="ARBA00022679"/>
    </source>
</evidence>
<evidence type="ECO:0000256" key="7">
    <source>
        <dbReference type="PIRSR" id="PIRSR600542-1"/>
    </source>
</evidence>
<evidence type="ECO:0000256" key="4">
    <source>
        <dbReference type="ARBA" id="ARBA00023315"/>
    </source>
</evidence>
<feature type="active site" description="Proton acceptor" evidence="7">
    <location>
        <position position="2809"/>
    </location>
</feature>
<dbReference type="Proteomes" id="UP000663880">
    <property type="component" value="Unassembled WGS sequence"/>
</dbReference>
<evidence type="ECO:0000259" key="9">
    <source>
        <dbReference type="Pfam" id="PF00755"/>
    </source>
</evidence>
<keyword evidence="2" id="KW-0808">Transferase</keyword>
<keyword evidence="11" id="KW-1185">Reference proteome</keyword>
<evidence type="ECO:0000256" key="3">
    <source>
        <dbReference type="ARBA" id="ARBA00022979"/>
    </source>
</evidence>
<evidence type="ECO:0000256" key="1">
    <source>
        <dbReference type="ARBA" id="ARBA00005232"/>
    </source>
</evidence>